<keyword evidence="6" id="KW-1185">Reference proteome</keyword>
<name>A0AAP2Z0I6_9EURY</name>
<evidence type="ECO:0000313" key="6">
    <source>
        <dbReference type="Proteomes" id="UP001320972"/>
    </source>
</evidence>
<dbReference type="RefSeq" id="WP_338004840.1">
    <property type="nucleotide sequence ID" value="NZ_JAOPKA010000012.1"/>
</dbReference>
<evidence type="ECO:0000256" key="3">
    <source>
        <dbReference type="ARBA" id="ARBA00023315"/>
    </source>
</evidence>
<comment type="similarity">
    <text evidence="1">Belongs to the antibiotic N-acetyltransferase family.</text>
</comment>
<dbReference type="InterPro" id="IPR028345">
    <property type="entry name" value="Antibiotic_NAT-like"/>
</dbReference>
<gene>
    <name evidence="5" type="ORF">OB955_13840</name>
    <name evidence="4" type="ORF">OB960_16675</name>
</gene>
<organism evidence="4 7">
    <name type="scientific">Natronoglomus mannanivorans</name>
    <dbReference type="NCBI Taxonomy" id="2979990"/>
    <lineage>
        <taxon>Archaea</taxon>
        <taxon>Methanobacteriati</taxon>
        <taxon>Methanobacteriota</taxon>
        <taxon>Stenosarchaea group</taxon>
        <taxon>Halobacteria</taxon>
        <taxon>Halobacteriales</taxon>
        <taxon>Natrialbaceae</taxon>
        <taxon>Natronoglomus</taxon>
    </lineage>
</organism>
<dbReference type="InterPro" id="IPR003679">
    <property type="entry name" value="Amioglycoside_AcTrfase"/>
</dbReference>
<accession>A0AAP2Z0I6</accession>
<dbReference type="Pfam" id="PF02522">
    <property type="entry name" value="Antibiotic_NAT"/>
    <property type="match status" value="1"/>
</dbReference>
<protein>
    <submittedName>
        <fullName evidence="4">AAC(3) family N-acetyltransferase</fullName>
    </submittedName>
</protein>
<evidence type="ECO:0000313" key="7">
    <source>
        <dbReference type="Proteomes" id="UP001321018"/>
    </source>
</evidence>
<evidence type="ECO:0000313" key="5">
    <source>
        <dbReference type="EMBL" id="MCU4973815.1"/>
    </source>
</evidence>
<dbReference type="EMBL" id="JAOPKA010000012">
    <property type="protein sequence ID" value="MCU4743022.1"/>
    <property type="molecule type" value="Genomic_DNA"/>
</dbReference>
<dbReference type="AlphaFoldDB" id="A0AAP2Z0I6"/>
<dbReference type="Proteomes" id="UP001320972">
    <property type="component" value="Unassembled WGS sequence"/>
</dbReference>
<dbReference type="PANTHER" id="PTHR11104">
    <property type="entry name" value="AMINOGLYCOSIDE N3-ACETYLTRANSFERASE"/>
    <property type="match status" value="1"/>
</dbReference>
<dbReference type="Proteomes" id="UP001321018">
    <property type="component" value="Unassembled WGS sequence"/>
</dbReference>
<proteinExistence type="inferred from homology"/>
<keyword evidence="3" id="KW-0012">Acyltransferase</keyword>
<dbReference type="SUPFAM" id="SSF110710">
    <property type="entry name" value="TTHA0583/YokD-like"/>
    <property type="match status" value="1"/>
</dbReference>
<sequence>MTDHITRAGLTMDLRALGLKSGDELVVHGSLSSLGRVEGGAETVVDALLDVAGDKGTVVAPTFTSGLAEEEPFDPEQTPSQTGAITEALRTREDAVRSEHPTHSVAAIGPSASSLTRNHAYDRSLGRNSPLHRLAKHGGQILLLGVGHDRNSSIHVAEALASLPYRTGTKEVQVLGDDGTATTVDVSRVGCGRGFPVLEPVAERADLLTHGNVGQAPAQLMDGEDILRVAYELVKKKPGALLCDDPDCWWCPEARAVLEAESEKVGGEGQES</sequence>
<evidence type="ECO:0000256" key="2">
    <source>
        <dbReference type="ARBA" id="ARBA00022679"/>
    </source>
</evidence>
<dbReference type="GO" id="GO:0008080">
    <property type="term" value="F:N-acetyltransferase activity"/>
    <property type="evidence" value="ECO:0007669"/>
    <property type="project" value="InterPro"/>
</dbReference>
<dbReference type="GO" id="GO:0046677">
    <property type="term" value="P:response to antibiotic"/>
    <property type="evidence" value="ECO:0007669"/>
    <property type="project" value="InterPro"/>
</dbReference>
<evidence type="ECO:0000313" key="4">
    <source>
        <dbReference type="EMBL" id="MCU4743022.1"/>
    </source>
</evidence>
<keyword evidence="2" id="KW-0808">Transferase</keyword>
<reference evidence="4 6" key="1">
    <citation type="submission" date="2022-09" db="EMBL/GenBank/DDBJ databases">
        <title>Enrichment on poylsaccharides allowed isolation of novel metabolic and taxonomic groups of Haloarchaea.</title>
        <authorList>
            <person name="Sorokin D.Y."/>
            <person name="Elcheninov A.G."/>
            <person name="Khizhniak T.V."/>
            <person name="Kolganova T.V."/>
            <person name="Kublanov I.V."/>
        </authorList>
    </citation>
    <scope>NUCLEOTIDE SEQUENCE</scope>
    <source>
        <strain evidence="5 6">AArc-m2/3/4</strain>
        <strain evidence="4">AArc-xg1-1</strain>
    </source>
</reference>
<dbReference type="EMBL" id="JAOPKB010000008">
    <property type="protein sequence ID" value="MCU4973815.1"/>
    <property type="molecule type" value="Genomic_DNA"/>
</dbReference>
<comment type="caution">
    <text evidence="4">The sequence shown here is derived from an EMBL/GenBank/DDBJ whole genome shotgun (WGS) entry which is preliminary data.</text>
</comment>
<dbReference type="PANTHER" id="PTHR11104:SF0">
    <property type="entry name" value="SPBETA PROPHAGE-DERIVED AMINOGLYCOSIDE N(3')-ACETYLTRANSFERASE-LIKE PROTEIN YOKD"/>
    <property type="match status" value="1"/>
</dbReference>
<evidence type="ECO:0000256" key="1">
    <source>
        <dbReference type="ARBA" id="ARBA00006383"/>
    </source>
</evidence>